<dbReference type="AlphaFoldDB" id="A0A4P9WDU3"/>
<protein>
    <submittedName>
        <fullName evidence="2">Uncharacterized protein</fullName>
    </submittedName>
</protein>
<dbReference type="EMBL" id="KZ995819">
    <property type="protein sequence ID" value="RKO89915.1"/>
    <property type="molecule type" value="Genomic_DNA"/>
</dbReference>
<dbReference type="Proteomes" id="UP000269721">
    <property type="component" value="Unassembled WGS sequence"/>
</dbReference>
<gene>
    <name evidence="2" type="ORF">BDK51DRAFT_40652</name>
</gene>
<proteinExistence type="predicted"/>
<sequence>MCSRYALSPLSETRSLNAGILPLLRQYRLRTLALGIAGVPMLPNLQTSSELMRDICIIFPPSEMMDRAPASQTTSGCALSRGGVGRGSARDWVRAGDRAEPHGIAKGLHQLCDCERPREVDTSEHPSRSVGDGLEDRDAGEKLLSGGKEYWSSGSQLPKKTRQGAACLLLRATSRAFLCLINVYGRKTYCARLSSSPALTMPG</sequence>
<evidence type="ECO:0000313" key="3">
    <source>
        <dbReference type="Proteomes" id="UP000269721"/>
    </source>
</evidence>
<keyword evidence="3" id="KW-1185">Reference proteome</keyword>
<feature type="region of interest" description="Disordered" evidence="1">
    <location>
        <begin position="117"/>
        <end position="139"/>
    </location>
</feature>
<organism evidence="2 3">
    <name type="scientific">Blyttiomyces helicus</name>
    <dbReference type="NCBI Taxonomy" id="388810"/>
    <lineage>
        <taxon>Eukaryota</taxon>
        <taxon>Fungi</taxon>
        <taxon>Fungi incertae sedis</taxon>
        <taxon>Chytridiomycota</taxon>
        <taxon>Chytridiomycota incertae sedis</taxon>
        <taxon>Chytridiomycetes</taxon>
        <taxon>Chytridiomycetes incertae sedis</taxon>
        <taxon>Blyttiomyces</taxon>
    </lineage>
</organism>
<name>A0A4P9WDU3_9FUNG</name>
<reference evidence="3" key="1">
    <citation type="journal article" date="2018" name="Nat. Microbiol.">
        <title>Leveraging single-cell genomics to expand the fungal tree of life.</title>
        <authorList>
            <person name="Ahrendt S.R."/>
            <person name="Quandt C.A."/>
            <person name="Ciobanu D."/>
            <person name="Clum A."/>
            <person name="Salamov A."/>
            <person name="Andreopoulos B."/>
            <person name="Cheng J.F."/>
            <person name="Woyke T."/>
            <person name="Pelin A."/>
            <person name="Henrissat B."/>
            <person name="Reynolds N.K."/>
            <person name="Benny G.L."/>
            <person name="Smith M.E."/>
            <person name="James T.Y."/>
            <person name="Grigoriev I.V."/>
        </authorList>
    </citation>
    <scope>NUCLEOTIDE SEQUENCE [LARGE SCALE GENOMIC DNA]</scope>
</reference>
<evidence type="ECO:0000313" key="2">
    <source>
        <dbReference type="EMBL" id="RKO89915.1"/>
    </source>
</evidence>
<accession>A0A4P9WDU3</accession>
<feature type="compositionally biased region" description="Basic and acidic residues" evidence="1">
    <location>
        <begin position="117"/>
        <end position="127"/>
    </location>
</feature>
<evidence type="ECO:0000256" key="1">
    <source>
        <dbReference type="SAM" id="MobiDB-lite"/>
    </source>
</evidence>